<evidence type="ECO:0000313" key="2">
    <source>
        <dbReference type="EMBL" id="NYD57206.1"/>
    </source>
</evidence>
<dbReference type="InterPro" id="IPR023631">
    <property type="entry name" value="Amidase_dom"/>
</dbReference>
<accession>A0A7Y9F0R4</accession>
<evidence type="ECO:0000313" key="3">
    <source>
        <dbReference type="Proteomes" id="UP000516957"/>
    </source>
</evidence>
<name>A0A7Y9F0R4_9ACTN</name>
<dbReference type="EC" id="3.5.1.4" evidence="2"/>
<dbReference type="Gene3D" id="3.90.1300.10">
    <property type="entry name" value="Amidase signature (AS) domain"/>
    <property type="match status" value="1"/>
</dbReference>
<evidence type="ECO:0000259" key="1">
    <source>
        <dbReference type="Pfam" id="PF01425"/>
    </source>
</evidence>
<dbReference type="EMBL" id="JACCBE010000001">
    <property type="protein sequence ID" value="NYD57206.1"/>
    <property type="molecule type" value="Genomic_DNA"/>
</dbReference>
<dbReference type="SUPFAM" id="SSF75304">
    <property type="entry name" value="Amidase signature (AS) enzymes"/>
    <property type="match status" value="1"/>
</dbReference>
<dbReference type="GO" id="GO:0004040">
    <property type="term" value="F:amidase activity"/>
    <property type="evidence" value="ECO:0007669"/>
    <property type="project" value="UniProtKB-EC"/>
</dbReference>
<dbReference type="PANTHER" id="PTHR42678:SF34">
    <property type="entry name" value="OS04G0183300 PROTEIN"/>
    <property type="match status" value="1"/>
</dbReference>
<comment type="caution">
    <text evidence="2">The sequence shown here is derived from an EMBL/GenBank/DDBJ whole genome shotgun (WGS) entry which is preliminary data.</text>
</comment>
<dbReference type="RefSeq" id="WP_179615001.1">
    <property type="nucleotide sequence ID" value="NZ_CP059163.1"/>
</dbReference>
<dbReference type="Pfam" id="PF01425">
    <property type="entry name" value="Amidase"/>
    <property type="match status" value="1"/>
</dbReference>
<dbReference type="Proteomes" id="UP000516957">
    <property type="component" value="Unassembled WGS sequence"/>
</dbReference>
<dbReference type="PANTHER" id="PTHR42678">
    <property type="entry name" value="AMIDASE"/>
    <property type="match status" value="1"/>
</dbReference>
<gene>
    <name evidence="2" type="ORF">BKA08_001444</name>
</gene>
<keyword evidence="3" id="KW-1185">Reference proteome</keyword>
<protein>
    <submittedName>
        <fullName evidence="2">Amidase</fullName>
        <ecNumber evidence="2">3.5.1.4</ecNumber>
    </submittedName>
</protein>
<feature type="domain" description="Amidase" evidence="1">
    <location>
        <begin position="348"/>
        <end position="779"/>
    </location>
</feature>
<dbReference type="AlphaFoldDB" id="A0A7Y9F0R4"/>
<dbReference type="InterPro" id="IPR036928">
    <property type="entry name" value="AS_sf"/>
</dbReference>
<proteinExistence type="predicted"/>
<keyword evidence="2" id="KW-0378">Hydrolase</keyword>
<reference evidence="2 3" key="1">
    <citation type="submission" date="2020-07" db="EMBL/GenBank/DDBJ databases">
        <title>Sequencing the genomes of 1000 actinobacteria strains.</title>
        <authorList>
            <person name="Klenk H.-P."/>
        </authorList>
    </citation>
    <scope>NUCLEOTIDE SEQUENCE [LARGE SCALE GENOMIC DNA]</scope>
    <source>
        <strain evidence="2 3">DSM 18965</strain>
    </source>
</reference>
<sequence>MAPTAQAYNSVGTGGGDQWNVNDAAIPGLDTGSVRDTTASALQGYGGVRLKVINGDDRLNGALMRGFGLTFDGRDSFESARAVVIDGVAVKRELKIDQEESYGRFLDTFTNTSKQPQEIEVAFGGQVGYDTGTNQSDVADTSDGDDEVTSADGWVSFYTPSDGPGSASANGPSATTIGTPGYAGSLDRVGIFLRDPFVNDLPETGDEANHPGFVNTITLAPGESRSVVHFVVTGLSETSGAPDGSGVPAAGSQVAAVEAKAAELTAAPDLAGMTVPEICSLANYDVSALPGFDASDCDGLSGEPLAGAVRGAVSAPEVKTTSPYDVVGKSITDLVADMESGTTNAQQIVRAYLDRIAAYDQGPLGLHSVLAVAPDAMQQARAADRAREAGDDRPLLGIPIMIKDIIDTEDMPTTGGSLIFDGYQPTSDAWQVAKLREAGAIILGKANLSEFANSGYYSESAFGQVWGAFDPSRSPIGSSGGSAVAVASAFAAAAMGTQTGDSLWGPSGAASLYSLRGTDGMQSSAGTMPLTVVQDYVGHMAQSLDDLALLLNASAVGNPDDPLDDISDGRRPDDWTAALDPDALEGARIGIPETVFDDPFGTTVVSDALRAQFAYFEQAGATLVPMDDYPGRPDRTYSGDTNYEGWRRWIAEHPDNPYTDPVEITRSPLRIPFRRNTSPYTGSGAMSDQDIADMEDWRATYRASVGTWMDEFDVDAVLYATELSDIHLNDSIHPSFGRINPNSSYAGVPSVVFPAGLNAHDQPVGFQLEGKEFDDAKILGYAYAFDQLADGHVVSTSAPALEYDADAIPEPVDDLEPLPDAEVRTLTVLDRTEVANRAARRFTLDIGCASADGRCAGDVTVKWSGRTLLDKTVKVRAGGVKKVGVKLKPAARRKLEKGRSISVKVLLVGTGKTQTAEPVRVKVRPRG</sequence>
<organism evidence="2 3">
    <name type="scientific">Nocardioides marinisabuli</name>
    <dbReference type="NCBI Taxonomy" id="419476"/>
    <lineage>
        <taxon>Bacteria</taxon>
        <taxon>Bacillati</taxon>
        <taxon>Actinomycetota</taxon>
        <taxon>Actinomycetes</taxon>
        <taxon>Propionibacteriales</taxon>
        <taxon>Nocardioidaceae</taxon>
        <taxon>Nocardioides</taxon>
    </lineage>
</organism>